<gene>
    <name evidence="1" type="ORF">VMCG_03889</name>
</gene>
<dbReference type="InterPro" id="IPR036291">
    <property type="entry name" value="NAD(P)-bd_dom_sf"/>
</dbReference>
<dbReference type="OrthoDB" id="2102561at2759"/>
<evidence type="ECO:0000313" key="1">
    <source>
        <dbReference type="EMBL" id="ROW07218.1"/>
    </source>
</evidence>
<accession>A0A423WV68</accession>
<keyword evidence="2" id="KW-1185">Reference proteome</keyword>
<proteinExistence type="predicted"/>
<protein>
    <submittedName>
        <fullName evidence="1">Uncharacterized protein</fullName>
    </submittedName>
</protein>
<dbReference type="EMBL" id="LKEA01000008">
    <property type="protein sequence ID" value="ROW07218.1"/>
    <property type="molecule type" value="Genomic_DNA"/>
</dbReference>
<reference evidence="1 2" key="1">
    <citation type="submission" date="2015-09" db="EMBL/GenBank/DDBJ databases">
        <title>Host preference determinants of Valsa canker pathogens revealed by comparative genomics.</title>
        <authorList>
            <person name="Yin Z."/>
            <person name="Huang L."/>
        </authorList>
    </citation>
    <scope>NUCLEOTIDE SEQUENCE [LARGE SCALE GENOMIC DNA]</scope>
    <source>
        <strain evidence="1 2">03-1</strain>
    </source>
</reference>
<dbReference type="SUPFAM" id="SSF51735">
    <property type="entry name" value="NAD(P)-binding Rossmann-fold domains"/>
    <property type="match status" value="1"/>
</dbReference>
<sequence>MSISKKTVLITGCSDRGIGAICYGQDIPTEKGYYLLSTLRNASKAGTLGELDDSEILGLRGHLRGVRPAAARSAWQVVKQRLAQLCHVRCWMWTSTRPSEFFDAFAPLLVKARGVIINYSYIAWDSLQIRSSMRRSVRLLSWSR</sequence>
<dbReference type="Proteomes" id="UP000283895">
    <property type="component" value="Unassembled WGS sequence"/>
</dbReference>
<name>A0A423WV68_9PEZI</name>
<comment type="caution">
    <text evidence="1">The sequence shown here is derived from an EMBL/GenBank/DDBJ whole genome shotgun (WGS) entry which is preliminary data.</text>
</comment>
<evidence type="ECO:0000313" key="2">
    <source>
        <dbReference type="Proteomes" id="UP000283895"/>
    </source>
</evidence>
<organism evidence="1 2">
    <name type="scientific">Cytospora schulzeri</name>
    <dbReference type="NCBI Taxonomy" id="448051"/>
    <lineage>
        <taxon>Eukaryota</taxon>
        <taxon>Fungi</taxon>
        <taxon>Dikarya</taxon>
        <taxon>Ascomycota</taxon>
        <taxon>Pezizomycotina</taxon>
        <taxon>Sordariomycetes</taxon>
        <taxon>Sordariomycetidae</taxon>
        <taxon>Diaporthales</taxon>
        <taxon>Cytosporaceae</taxon>
        <taxon>Cytospora</taxon>
    </lineage>
</organism>
<dbReference type="AlphaFoldDB" id="A0A423WV68"/>